<dbReference type="Gramene" id="AET3Gv20722600.3">
    <property type="protein sequence ID" value="AET3Gv20722600.3"/>
    <property type="gene ID" value="AET3Gv20722600"/>
</dbReference>
<evidence type="ECO:0000313" key="3">
    <source>
        <dbReference type="Proteomes" id="UP000015105"/>
    </source>
</evidence>
<reference evidence="3" key="1">
    <citation type="journal article" date="2014" name="Science">
        <title>Ancient hybridizations among the ancestral genomes of bread wheat.</title>
        <authorList>
            <consortium name="International Wheat Genome Sequencing Consortium,"/>
            <person name="Marcussen T."/>
            <person name="Sandve S.R."/>
            <person name="Heier L."/>
            <person name="Spannagl M."/>
            <person name="Pfeifer M."/>
            <person name="Jakobsen K.S."/>
            <person name="Wulff B.B."/>
            <person name="Steuernagel B."/>
            <person name="Mayer K.F."/>
            <person name="Olsen O.A."/>
        </authorList>
    </citation>
    <scope>NUCLEOTIDE SEQUENCE [LARGE SCALE GENOMIC DNA]</scope>
    <source>
        <strain evidence="3">cv. AL8/78</strain>
    </source>
</reference>
<reference evidence="2" key="5">
    <citation type="journal article" date="2021" name="G3 (Bethesda)">
        <title>Aegilops tauschii genome assembly Aet v5.0 features greater sequence contiguity and improved annotation.</title>
        <authorList>
            <person name="Wang L."/>
            <person name="Zhu T."/>
            <person name="Rodriguez J.C."/>
            <person name="Deal K.R."/>
            <person name="Dubcovsky J."/>
            <person name="McGuire P.E."/>
            <person name="Lux T."/>
            <person name="Spannagl M."/>
            <person name="Mayer K.F.X."/>
            <person name="Baldrich P."/>
            <person name="Meyers B.C."/>
            <person name="Huo N."/>
            <person name="Gu Y.Q."/>
            <person name="Zhou H."/>
            <person name="Devos K.M."/>
            <person name="Bennetzen J.L."/>
            <person name="Unver T."/>
            <person name="Budak H."/>
            <person name="Gulick P.J."/>
            <person name="Galiba G."/>
            <person name="Kalapos B."/>
            <person name="Nelson D.R."/>
            <person name="Li P."/>
            <person name="You F.M."/>
            <person name="Luo M.C."/>
            <person name="Dvorak J."/>
        </authorList>
    </citation>
    <scope>NUCLEOTIDE SEQUENCE [LARGE SCALE GENOMIC DNA]</scope>
    <source>
        <strain evidence="2">cv. AL8/78</strain>
    </source>
</reference>
<evidence type="ECO:0000256" key="1">
    <source>
        <dbReference type="SAM" id="MobiDB-lite"/>
    </source>
</evidence>
<keyword evidence="3" id="KW-1185">Reference proteome</keyword>
<name>A0A453FMG8_AEGTS</name>
<protein>
    <submittedName>
        <fullName evidence="2">Uncharacterized protein</fullName>
    </submittedName>
</protein>
<accession>A0A453FMG8</accession>
<feature type="region of interest" description="Disordered" evidence="1">
    <location>
        <begin position="1"/>
        <end position="31"/>
    </location>
</feature>
<reference evidence="3" key="2">
    <citation type="journal article" date="2017" name="Nat. Plants">
        <title>The Aegilops tauschii genome reveals multiple impacts of transposons.</title>
        <authorList>
            <person name="Zhao G."/>
            <person name="Zou C."/>
            <person name="Li K."/>
            <person name="Wang K."/>
            <person name="Li T."/>
            <person name="Gao L."/>
            <person name="Zhang X."/>
            <person name="Wang H."/>
            <person name="Yang Z."/>
            <person name="Liu X."/>
            <person name="Jiang W."/>
            <person name="Mao L."/>
            <person name="Kong X."/>
            <person name="Jiao Y."/>
            <person name="Jia J."/>
        </authorList>
    </citation>
    <scope>NUCLEOTIDE SEQUENCE [LARGE SCALE GENOMIC DNA]</scope>
    <source>
        <strain evidence="3">cv. AL8/78</strain>
    </source>
</reference>
<dbReference type="Proteomes" id="UP000015105">
    <property type="component" value="Chromosome 3D"/>
</dbReference>
<reference evidence="2" key="3">
    <citation type="journal article" date="2017" name="Nature">
        <title>Genome sequence of the progenitor of the wheat D genome Aegilops tauschii.</title>
        <authorList>
            <person name="Luo M.C."/>
            <person name="Gu Y.Q."/>
            <person name="Puiu D."/>
            <person name="Wang H."/>
            <person name="Twardziok S.O."/>
            <person name="Deal K.R."/>
            <person name="Huo N."/>
            <person name="Zhu T."/>
            <person name="Wang L."/>
            <person name="Wang Y."/>
            <person name="McGuire P.E."/>
            <person name="Liu S."/>
            <person name="Long H."/>
            <person name="Ramasamy R.K."/>
            <person name="Rodriguez J.C."/>
            <person name="Van S.L."/>
            <person name="Yuan L."/>
            <person name="Wang Z."/>
            <person name="Xia Z."/>
            <person name="Xiao L."/>
            <person name="Anderson O.D."/>
            <person name="Ouyang S."/>
            <person name="Liang Y."/>
            <person name="Zimin A.V."/>
            <person name="Pertea G."/>
            <person name="Qi P."/>
            <person name="Bennetzen J.L."/>
            <person name="Dai X."/>
            <person name="Dawson M.W."/>
            <person name="Muller H.G."/>
            <person name="Kugler K."/>
            <person name="Rivarola-Duarte L."/>
            <person name="Spannagl M."/>
            <person name="Mayer K.F.X."/>
            <person name="Lu F.H."/>
            <person name="Bevan M.W."/>
            <person name="Leroy P."/>
            <person name="Li P."/>
            <person name="You F.M."/>
            <person name="Sun Q."/>
            <person name="Liu Z."/>
            <person name="Lyons E."/>
            <person name="Wicker T."/>
            <person name="Salzberg S.L."/>
            <person name="Devos K.M."/>
            <person name="Dvorak J."/>
        </authorList>
    </citation>
    <scope>NUCLEOTIDE SEQUENCE [LARGE SCALE GENOMIC DNA]</scope>
    <source>
        <strain evidence="2">cv. AL8/78</strain>
    </source>
</reference>
<reference evidence="2" key="4">
    <citation type="submission" date="2019-03" db="UniProtKB">
        <authorList>
            <consortium name="EnsemblPlants"/>
        </authorList>
    </citation>
    <scope>IDENTIFICATION</scope>
</reference>
<proteinExistence type="predicted"/>
<organism evidence="2 3">
    <name type="scientific">Aegilops tauschii subsp. strangulata</name>
    <name type="common">Goatgrass</name>
    <dbReference type="NCBI Taxonomy" id="200361"/>
    <lineage>
        <taxon>Eukaryota</taxon>
        <taxon>Viridiplantae</taxon>
        <taxon>Streptophyta</taxon>
        <taxon>Embryophyta</taxon>
        <taxon>Tracheophyta</taxon>
        <taxon>Spermatophyta</taxon>
        <taxon>Magnoliopsida</taxon>
        <taxon>Liliopsida</taxon>
        <taxon>Poales</taxon>
        <taxon>Poaceae</taxon>
        <taxon>BOP clade</taxon>
        <taxon>Pooideae</taxon>
        <taxon>Triticodae</taxon>
        <taxon>Triticeae</taxon>
        <taxon>Triticinae</taxon>
        <taxon>Aegilops</taxon>
    </lineage>
</organism>
<sequence>MRSASEKRTTTISDVPLSRVGSLPEKGKSKGKRVTVGSFVLYELSGMLLGSVLHCTRSRSNTLYSY</sequence>
<dbReference type="EnsemblPlants" id="AET3Gv20722600.9">
    <property type="protein sequence ID" value="AET3Gv20722600.9"/>
    <property type="gene ID" value="AET3Gv20722600"/>
</dbReference>
<dbReference type="Gramene" id="AET3Gv20722600.9">
    <property type="protein sequence ID" value="AET3Gv20722600.9"/>
    <property type="gene ID" value="AET3Gv20722600"/>
</dbReference>
<dbReference type="EnsemblPlants" id="AET3Gv20722600.3">
    <property type="protein sequence ID" value="AET3Gv20722600.3"/>
    <property type="gene ID" value="AET3Gv20722600"/>
</dbReference>
<evidence type="ECO:0000313" key="2">
    <source>
        <dbReference type="EnsemblPlants" id="AET3Gv20722600.3"/>
    </source>
</evidence>
<dbReference type="AlphaFoldDB" id="A0A453FMG8"/>